<dbReference type="InterPro" id="IPR013022">
    <property type="entry name" value="Xyl_isomerase-like_TIM-brl"/>
</dbReference>
<dbReference type="Pfam" id="PF01261">
    <property type="entry name" value="AP_endonuc_2"/>
    <property type="match status" value="1"/>
</dbReference>
<dbReference type="PANTHER" id="PTHR12110:SF41">
    <property type="entry name" value="INOSOSE DEHYDRATASE"/>
    <property type="match status" value="1"/>
</dbReference>
<dbReference type="RefSeq" id="WP_185142182.1">
    <property type="nucleotide sequence ID" value="NZ_JACJVP010000011.1"/>
</dbReference>
<name>A0A7X0RNC5_9BACL</name>
<dbReference type="Gene3D" id="3.20.20.150">
    <property type="entry name" value="Divalent-metal-dependent TIM barrel enzymes"/>
    <property type="match status" value="1"/>
</dbReference>
<proteinExistence type="predicted"/>
<dbReference type="InterPro" id="IPR036237">
    <property type="entry name" value="Xyl_isomerase-like_sf"/>
</dbReference>
<evidence type="ECO:0000313" key="3">
    <source>
        <dbReference type="Proteomes" id="UP000547209"/>
    </source>
</evidence>
<dbReference type="InterPro" id="IPR050312">
    <property type="entry name" value="IolE/XylAMocC-like"/>
</dbReference>
<feature type="domain" description="Xylose isomerase-like TIM barrel" evidence="1">
    <location>
        <begin position="28"/>
        <end position="262"/>
    </location>
</feature>
<evidence type="ECO:0000313" key="2">
    <source>
        <dbReference type="EMBL" id="MBB6670692.1"/>
    </source>
</evidence>
<dbReference type="AlphaFoldDB" id="A0A7X0RNC5"/>
<accession>A0A7X0RNC5</accession>
<keyword evidence="3" id="KW-1185">Reference proteome</keyword>
<gene>
    <name evidence="2" type="ORF">H7C19_08315</name>
</gene>
<dbReference type="PANTHER" id="PTHR12110">
    <property type="entry name" value="HYDROXYPYRUVATE ISOMERASE"/>
    <property type="match status" value="1"/>
</dbReference>
<dbReference type="EMBL" id="JACJVP010000011">
    <property type="protein sequence ID" value="MBB6670692.1"/>
    <property type="molecule type" value="Genomic_DNA"/>
</dbReference>
<evidence type="ECO:0000259" key="1">
    <source>
        <dbReference type="Pfam" id="PF01261"/>
    </source>
</evidence>
<dbReference type="SUPFAM" id="SSF51658">
    <property type="entry name" value="Xylose isomerase-like"/>
    <property type="match status" value="1"/>
</dbReference>
<reference evidence="2 3" key="1">
    <citation type="submission" date="2020-08" db="EMBL/GenBank/DDBJ databases">
        <title>Cohnella phylogeny.</title>
        <authorList>
            <person name="Dunlap C."/>
        </authorList>
    </citation>
    <scope>NUCLEOTIDE SEQUENCE [LARGE SCALE GENOMIC DNA]</scope>
    <source>
        <strain evidence="2 3">DSM 28246</strain>
    </source>
</reference>
<comment type="caution">
    <text evidence="2">The sequence shown here is derived from an EMBL/GenBank/DDBJ whole genome shotgun (WGS) entry which is preliminary data.</text>
</comment>
<organism evidence="2 3">
    <name type="scientific">Cohnella nanjingensis</name>
    <dbReference type="NCBI Taxonomy" id="1387779"/>
    <lineage>
        <taxon>Bacteria</taxon>
        <taxon>Bacillati</taxon>
        <taxon>Bacillota</taxon>
        <taxon>Bacilli</taxon>
        <taxon>Bacillales</taxon>
        <taxon>Paenibacillaceae</taxon>
        <taxon>Cohnella</taxon>
    </lineage>
</organism>
<dbReference type="GO" id="GO:0016853">
    <property type="term" value="F:isomerase activity"/>
    <property type="evidence" value="ECO:0007669"/>
    <property type="project" value="UniProtKB-KW"/>
</dbReference>
<keyword evidence="2" id="KW-0413">Isomerase</keyword>
<dbReference type="Proteomes" id="UP000547209">
    <property type="component" value="Unassembled WGS sequence"/>
</dbReference>
<sequence length="272" mass="30364">MTVRYGFQTYTWQMSYEKYRNRPNHILDTVRRAGGVGVEPEVCMLGTYTNEPEAFQEALASRELQLAALCLALDWKHDRETDEERAEADRVIRYMGAFPGTLLTLVQLPGRDLKDLAQRQARALANVNAVARRAAERGIVCAFHPNSPAGSIFRTEADYRILLEGLDARCCGYAPDTGHIANGGMDAGAIFRDYRSLIRHVHFKDRDAATGRWTALGEGSIDHAAIVRYLRETAYDGWIMVEEESAEAEAAPDEVTVRNGRFIRETLAPLGG</sequence>
<protein>
    <submittedName>
        <fullName evidence="2">Sugar phosphate isomerase/epimerase</fullName>
    </submittedName>
</protein>